<dbReference type="CDD" id="cd06237">
    <property type="entry name" value="M14_Nna1-like"/>
    <property type="match status" value="1"/>
</dbReference>
<evidence type="ECO:0000259" key="4">
    <source>
        <dbReference type="PROSITE" id="PS52035"/>
    </source>
</evidence>
<dbReference type="GO" id="GO:0004181">
    <property type="term" value="F:metallocarboxypeptidase activity"/>
    <property type="evidence" value="ECO:0007669"/>
    <property type="project" value="InterPro"/>
</dbReference>
<dbReference type="Gene3D" id="3.40.630.10">
    <property type="entry name" value="Zn peptidases"/>
    <property type="match status" value="1"/>
</dbReference>
<feature type="active site" description="Proton donor/acceptor" evidence="2">
    <location>
        <position position="349"/>
    </location>
</feature>
<comment type="caution">
    <text evidence="5">The sequence shown here is derived from an EMBL/GenBank/DDBJ whole genome shotgun (WGS) entry which is preliminary data.</text>
</comment>
<dbReference type="Proteomes" id="UP000601768">
    <property type="component" value="Unassembled WGS sequence"/>
</dbReference>
<dbReference type="PROSITE" id="PS52035">
    <property type="entry name" value="PEPTIDASE_M14"/>
    <property type="match status" value="1"/>
</dbReference>
<feature type="domain" description="Peptidase M14" evidence="4">
    <location>
        <begin position="134"/>
        <end position="377"/>
    </location>
</feature>
<dbReference type="PANTHER" id="PTHR12756">
    <property type="entry name" value="CYTOSOLIC CARBOXYPEPTIDASE"/>
    <property type="match status" value="1"/>
</dbReference>
<evidence type="ECO:0000256" key="2">
    <source>
        <dbReference type="PROSITE-ProRule" id="PRU01379"/>
    </source>
</evidence>
<dbReference type="InterPro" id="IPR050821">
    <property type="entry name" value="Cytosolic_carboxypeptidase"/>
</dbReference>
<sequence>MRVVLFFTLLLANYVFSSSAFSACQFDNIQFNRDFSAARLSDCEKLTDKHYLLSILPEKTDVNPSPWFSFKLHKPSQTALTLTLDFGKYRARYLPKISNDNGYNWHTVKFDVEKNKMTFTINDEQSDIWVTAQPPVVEQDYLKFEKDLVKQHPYLKKDSLGKSVKGRDITALISTTPDSNNWLVMIGRQHPPETTGAIALQAFTQTLLNQNNVATKFNILLVPLVNPDGVNEGNWRSNVNGIDLNRDWYRFSQPETKAIRDKLQQITTTGGKIVFALDFHSTYEDVFYTMPDDKINLSPSGFTDKWLDDVQKRTRWTLKLQRKAGYKKNSGVFKQYIADTYGVHAVTYEVADNNPPARIDYIAREAAKSLAELLNKTF</sequence>
<dbReference type="GO" id="GO:0008270">
    <property type="term" value="F:zinc ion binding"/>
    <property type="evidence" value="ECO:0007669"/>
    <property type="project" value="InterPro"/>
</dbReference>
<feature type="signal peptide" evidence="3">
    <location>
        <begin position="1"/>
        <end position="22"/>
    </location>
</feature>
<dbReference type="GO" id="GO:0006508">
    <property type="term" value="P:proteolysis"/>
    <property type="evidence" value="ECO:0007669"/>
    <property type="project" value="InterPro"/>
</dbReference>
<protein>
    <submittedName>
        <fullName evidence="5">Succinylglutamate desuccinylase/aspartoacylase family protein</fullName>
    </submittedName>
</protein>
<dbReference type="Pfam" id="PF00246">
    <property type="entry name" value="Peptidase_M14"/>
    <property type="match status" value="1"/>
</dbReference>
<feature type="chain" id="PRO_5035171760" evidence="3">
    <location>
        <begin position="23"/>
        <end position="378"/>
    </location>
</feature>
<dbReference type="SMART" id="SM00631">
    <property type="entry name" value="Zn_pept"/>
    <property type="match status" value="1"/>
</dbReference>
<keyword evidence="6" id="KW-1185">Reference proteome</keyword>
<dbReference type="Gene3D" id="2.60.40.3120">
    <property type="match status" value="1"/>
</dbReference>
<evidence type="ECO:0000256" key="1">
    <source>
        <dbReference type="ARBA" id="ARBA00001947"/>
    </source>
</evidence>
<dbReference type="SUPFAM" id="SSF53187">
    <property type="entry name" value="Zn-dependent exopeptidases"/>
    <property type="match status" value="1"/>
</dbReference>
<dbReference type="AlphaFoldDB" id="A0A8J6IPN1"/>
<reference evidence="5" key="1">
    <citation type="journal article" date="2018" name="Int. J. Syst. Evol. Microbiol.">
        <title>Neptunicella marina gen. nov., sp. nov., isolated from surface seawater.</title>
        <authorList>
            <person name="Liu X."/>
            <person name="Lai Q."/>
            <person name="Du Y."/>
            <person name="Zhang X."/>
            <person name="Liu Z."/>
            <person name="Sun F."/>
            <person name="Shao Z."/>
        </authorList>
    </citation>
    <scope>NUCLEOTIDE SEQUENCE</scope>
    <source>
        <strain evidence="5">S27-2</strain>
    </source>
</reference>
<evidence type="ECO:0000256" key="3">
    <source>
        <dbReference type="SAM" id="SignalP"/>
    </source>
</evidence>
<evidence type="ECO:0000313" key="6">
    <source>
        <dbReference type="Proteomes" id="UP000601768"/>
    </source>
</evidence>
<gene>
    <name evidence="5" type="ORF">H8B19_00400</name>
</gene>
<proteinExistence type="inferred from homology"/>
<keyword evidence="3" id="KW-0732">Signal</keyword>
<dbReference type="PROSITE" id="PS51257">
    <property type="entry name" value="PROKAR_LIPOPROTEIN"/>
    <property type="match status" value="1"/>
</dbReference>
<organism evidence="5 6">
    <name type="scientific">Neptunicella marina</name>
    <dbReference type="NCBI Taxonomy" id="2125989"/>
    <lineage>
        <taxon>Bacteria</taxon>
        <taxon>Pseudomonadati</taxon>
        <taxon>Pseudomonadota</taxon>
        <taxon>Gammaproteobacteria</taxon>
        <taxon>Alteromonadales</taxon>
        <taxon>Alteromonadaceae</taxon>
        <taxon>Neptunicella</taxon>
    </lineage>
</organism>
<name>A0A8J6IPN1_9ALTE</name>
<comment type="cofactor">
    <cofactor evidence="1">
        <name>Zn(2+)</name>
        <dbReference type="ChEBI" id="CHEBI:29105"/>
    </cofactor>
</comment>
<dbReference type="EMBL" id="JACNEP010000001">
    <property type="protein sequence ID" value="MBC3764324.1"/>
    <property type="molecule type" value="Genomic_DNA"/>
</dbReference>
<accession>A0A8J6IPN1</accession>
<reference evidence="5" key="2">
    <citation type="submission" date="2020-08" db="EMBL/GenBank/DDBJ databases">
        <authorList>
            <person name="Lai Q."/>
        </authorList>
    </citation>
    <scope>NUCLEOTIDE SEQUENCE</scope>
    <source>
        <strain evidence="5">S27-2</strain>
    </source>
</reference>
<evidence type="ECO:0000313" key="5">
    <source>
        <dbReference type="EMBL" id="MBC3764324.1"/>
    </source>
</evidence>
<dbReference type="InterPro" id="IPR000834">
    <property type="entry name" value="Peptidase_M14"/>
</dbReference>
<dbReference type="RefSeq" id="WP_186504804.1">
    <property type="nucleotide sequence ID" value="NZ_JACNEP010000001.1"/>
</dbReference>
<dbReference type="PANTHER" id="PTHR12756:SF11">
    <property type="entry name" value="CYTOSOLIC CARBOXYPEPTIDASE 1"/>
    <property type="match status" value="1"/>
</dbReference>
<comment type="similarity">
    <text evidence="2">Belongs to the peptidase M14 family.</text>
</comment>